<dbReference type="SUPFAM" id="SSF55718">
    <property type="entry name" value="SCP-like"/>
    <property type="match status" value="1"/>
</dbReference>
<dbReference type="InterPro" id="IPR041380">
    <property type="entry name" value="Acetyltransf_17"/>
</dbReference>
<dbReference type="InterPro" id="IPR000182">
    <property type="entry name" value="GNAT_dom"/>
</dbReference>
<evidence type="ECO:0000259" key="1">
    <source>
        <dbReference type="PROSITE" id="PS51186"/>
    </source>
</evidence>
<feature type="domain" description="N-acetyltransferase" evidence="1">
    <location>
        <begin position="1"/>
        <end position="147"/>
    </location>
</feature>
<dbReference type="Gene3D" id="3.40.630.30">
    <property type="match status" value="2"/>
</dbReference>
<dbReference type="Gene3D" id="3.30.1050.10">
    <property type="entry name" value="SCP2 sterol-binding domain"/>
    <property type="match status" value="1"/>
</dbReference>
<dbReference type="OrthoDB" id="9768284at2"/>
<dbReference type="InterPro" id="IPR025559">
    <property type="entry name" value="Eis_dom"/>
</dbReference>
<keyword evidence="3" id="KW-1185">Reference proteome</keyword>
<dbReference type="SUPFAM" id="SSF55729">
    <property type="entry name" value="Acyl-CoA N-acyltransferases (Nat)"/>
    <property type="match status" value="1"/>
</dbReference>
<dbReference type="PROSITE" id="PS51186">
    <property type="entry name" value="GNAT"/>
    <property type="match status" value="1"/>
</dbReference>
<dbReference type="PANTHER" id="PTHR37817">
    <property type="entry name" value="N-ACETYLTRANSFERASE EIS"/>
    <property type="match status" value="1"/>
</dbReference>
<gene>
    <name evidence="2" type="ORF">SAMN04488053_103113</name>
</gene>
<dbReference type="Pfam" id="PF17668">
    <property type="entry name" value="Acetyltransf_17"/>
    <property type="match status" value="1"/>
</dbReference>
<dbReference type="GO" id="GO:0034069">
    <property type="term" value="F:aminoglycoside N-acetyltransferase activity"/>
    <property type="evidence" value="ECO:0007669"/>
    <property type="project" value="TreeGrafter"/>
</dbReference>
<dbReference type="GO" id="GO:0030649">
    <property type="term" value="P:aminoglycoside antibiotic catabolic process"/>
    <property type="evidence" value="ECO:0007669"/>
    <property type="project" value="TreeGrafter"/>
</dbReference>
<dbReference type="CDD" id="cd04301">
    <property type="entry name" value="NAT_SF"/>
    <property type="match status" value="1"/>
</dbReference>
<dbReference type="RefSeq" id="WP_090842036.1">
    <property type="nucleotide sequence ID" value="NZ_FNIL01000003.1"/>
</dbReference>
<name>A0A1H0DWQ1_9BACI</name>
<protein>
    <submittedName>
        <fullName evidence="2">Predicted acetyltransferase</fullName>
    </submittedName>
</protein>
<proteinExistence type="predicted"/>
<dbReference type="InterPro" id="IPR036527">
    <property type="entry name" value="SCP2_sterol-bd_dom_sf"/>
</dbReference>
<dbReference type="STRING" id="745820.SAMN04488053_103113"/>
<sequence length="397" mass="45395">MNIRRMKAAEAEKALIMSEFAFQYTLSEDERRARLADMNPHETWIAEEDGEILSKAAVLPLHVYMYGLAIPAGGVSGVATWPEHRRKGIVAELLTHSLKEMKEQGQLLSLLYPFSIPFYRKYGWELFADREKITLTREQFPLKESCEGECRRISQDAKIIGPVYDEWASKRNGTIVRTAEWWKKSVFKRKKGIIAAYFREGVCRGYLIYEVKDQHMQIDEIIWLDPDARKGLFSFIRNHDSMAEKVSIITGAHDIFPFLLPDPKAERVLSSYFMARIVDCETLLALVPFQLETNESIILHVSDSICAWNVGTYIISASAGTPARVRFFPLQSEENTISRQLPSKGITLDINNLSAVVMGAQSAEKLWEEQYIEGDEESVRLFTKAVPAKNAFIYDFF</sequence>
<evidence type="ECO:0000313" key="3">
    <source>
        <dbReference type="Proteomes" id="UP000198778"/>
    </source>
</evidence>
<evidence type="ECO:0000313" key="2">
    <source>
        <dbReference type="EMBL" id="SDN74519.1"/>
    </source>
</evidence>
<dbReference type="Pfam" id="PF13527">
    <property type="entry name" value="Acetyltransf_9"/>
    <property type="match status" value="1"/>
</dbReference>
<keyword evidence="2" id="KW-0808">Transferase</keyword>
<dbReference type="InterPro" id="IPR051554">
    <property type="entry name" value="Acetyltransferase_Eis"/>
</dbReference>
<reference evidence="3" key="1">
    <citation type="submission" date="2016-10" db="EMBL/GenBank/DDBJ databases">
        <authorList>
            <person name="Varghese N."/>
            <person name="Submissions S."/>
        </authorList>
    </citation>
    <scope>NUCLEOTIDE SEQUENCE [LARGE SCALE GENOMIC DNA]</scope>
    <source>
        <strain evidence="3">CGMCC 1.10369</strain>
    </source>
</reference>
<dbReference type="Proteomes" id="UP000198778">
    <property type="component" value="Unassembled WGS sequence"/>
</dbReference>
<accession>A0A1H0DWQ1</accession>
<dbReference type="EMBL" id="FNIL01000003">
    <property type="protein sequence ID" value="SDN74519.1"/>
    <property type="molecule type" value="Genomic_DNA"/>
</dbReference>
<dbReference type="PANTHER" id="PTHR37817:SF1">
    <property type="entry name" value="N-ACETYLTRANSFERASE EIS"/>
    <property type="match status" value="1"/>
</dbReference>
<dbReference type="Pfam" id="PF13530">
    <property type="entry name" value="SCP2_2"/>
    <property type="match status" value="1"/>
</dbReference>
<dbReference type="AlphaFoldDB" id="A0A1H0DWQ1"/>
<dbReference type="InterPro" id="IPR016181">
    <property type="entry name" value="Acyl_CoA_acyltransferase"/>
</dbReference>
<organism evidence="2 3">
    <name type="scientific">Alkalicoccus daliensis</name>
    <dbReference type="NCBI Taxonomy" id="745820"/>
    <lineage>
        <taxon>Bacteria</taxon>
        <taxon>Bacillati</taxon>
        <taxon>Bacillota</taxon>
        <taxon>Bacilli</taxon>
        <taxon>Bacillales</taxon>
        <taxon>Bacillaceae</taxon>
        <taxon>Alkalicoccus</taxon>
    </lineage>
</organism>